<organism evidence="4 5">
    <name type="scientific">Muribacter muris</name>
    <dbReference type="NCBI Taxonomy" id="67855"/>
    <lineage>
        <taxon>Bacteria</taxon>
        <taxon>Pseudomonadati</taxon>
        <taxon>Pseudomonadota</taxon>
        <taxon>Gammaproteobacteria</taxon>
        <taxon>Pasteurellales</taxon>
        <taxon>Pasteurellaceae</taxon>
        <taxon>Muribacter</taxon>
    </lineage>
</organism>
<dbReference type="RefSeq" id="WP_135058342.1">
    <property type="nucleotide sequence ID" value="NZ_JADGLC010000028.1"/>
</dbReference>
<dbReference type="PANTHER" id="PTHR30629:SF2">
    <property type="entry name" value="PROPHAGE INTEGRASE INTS-RELATED"/>
    <property type="match status" value="1"/>
</dbReference>
<dbReference type="GO" id="GO:0015074">
    <property type="term" value="P:DNA integration"/>
    <property type="evidence" value="ECO:0007669"/>
    <property type="project" value="UniProtKB-KW"/>
</dbReference>
<dbReference type="InterPro" id="IPR038488">
    <property type="entry name" value="Integrase_DNA-bd_sf"/>
</dbReference>
<dbReference type="PANTHER" id="PTHR30629">
    <property type="entry name" value="PROPHAGE INTEGRASE"/>
    <property type="match status" value="1"/>
</dbReference>
<protein>
    <submittedName>
        <fullName evidence="4">DUF4102 domain-containing protein</fullName>
    </submittedName>
</protein>
<keyword evidence="2" id="KW-0229">DNA integration</keyword>
<evidence type="ECO:0000313" key="4">
    <source>
        <dbReference type="EMBL" id="TFV08222.1"/>
    </source>
</evidence>
<dbReference type="Proteomes" id="UP000297396">
    <property type="component" value="Unassembled WGS sequence"/>
</dbReference>
<dbReference type="InterPro" id="IPR025166">
    <property type="entry name" value="Integrase_DNA_bind_dom"/>
</dbReference>
<comment type="similarity">
    <text evidence="1">Belongs to the 'phage' integrase family.</text>
</comment>
<dbReference type="AlphaFoldDB" id="A0A4Y9JSC6"/>
<dbReference type="EMBL" id="SPPA01000028">
    <property type="protein sequence ID" value="TFV08222.1"/>
    <property type="molecule type" value="Genomic_DNA"/>
</dbReference>
<dbReference type="Pfam" id="PF13356">
    <property type="entry name" value="Arm-DNA-bind_3"/>
    <property type="match status" value="1"/>
</dbReference>
<evidence type="ECO:0000313" key="5">
    <source>
        <dbReference type="Proteomes" id="UP000297396"/>
    </source>
</evidence>
<evidence type="ECO:0000259" key="3">
    <source>
        <dbReference type="Pfam" id="PF13356"/>
    </source>
</evidence>
<accession>A0A4Y9JSC6</accession>
<evidence type="ECO:0000256" key="1">
    <source>
        <dbReference type="ARBA" id="ARBA00008857"/>
    </source>
</evidence>
<dbReference type="InterPro" id="IPR050808">
    <property type="entry name" value="Phage_Integrase"/>
</dbReference>
<feature type="domain" description="Integrase DNA-binding" evidence="3">
    <location>
        <begin position="8"/>
        <end position="70"/>
    </location>
</feature>
<reference evidence="4 5" key="1">
    <citation type="submission" date="2019-03" db="EMBL/GenBank/DDBJ databases">
        <title>Diversity of the mouse oral microbiome.</title>
        <authorList>
            <person name="Joseph S."/>
            <person name="Aduse-Opoku J."/>
            <person name="Curtis M."/>
            <person name="Wade W."/>
            <person name="Hashim A."/>
        </authorList>
    </citation>
    <scope>NUCLEOTIDE SEQUENCE [LARGE SCALE GENOMIC DNA]</scope>
    <source>
        <strain evidence="4 5">WT12</strain>
    </source>
</reference>
<dbReference type="Gene3D" id="3.30.160.390">
    <property type="entry name" value="Integrase, DNA-binding domain"/>
    <property type="match status" value="1"/>
</dbReference>
<dbReference type="OrthoDB" id="9795573at2"/>
<evidence type="ECO:0000256" key="2">
    <source>
        <dbReference type="ARBA" id="ARBA00022908"/>
    </source>
</evidence>
<comment type="caution">
    <text evidence="4">The sequence shown here is derived from an EMBL/GenBank/DDBJ whole genome shotgun (WGS) entry which is preliminary data.</text>
</comment>
<sequence length="83" mass="9761">MARTQNRLTNTQVERLKYIKDGKNEHPDGNGLFFEIYPTGVKSWRFRYNVPYTGKRTKFTIGNYPAISIALLMIMQKCTRLMQ</sequence>
<proteinExistence type="inferred from homology"/>
<name>A0A4Y9JSC6_9PAST</name>
<gene>
    <name evidence="4" type="ORF">E4T80_10960</name>
</gene>